<accession>A0A9X0D2E6</accession>
<evidence type="ECO:0000313" key="1">
    <source>
        <dbReference type="EMBL" id="KAJ7382349.1"/>
    </source>
</evidence>
<protein>
    <submittedName>
        <fullName evidence="1">Uncharacterized protein</fullName>
    </submittedName>
</protein>
<reference evidence="1" key="1">
    <citation type="submission" date="2023-01" db="EMBL/GenBank/DDBJ databases">
        <title>Genome assembly of the deep-sea coral Lophelia pertusa.</title>
        <authorList>
            <person name="Herrera S."/>
            <person name="Cordes E."/>
        </authorList>
    </citation>
    <scope>NUCLEOTIDE SEQUENCE</scope>
    <source>
        <strain evidence="1">USNM1676648</strain>
        <tissue evidence="1">Polyp</tissue>
    </source>
</reference>
<gene>
    <name evidence="1" type="ORF">OS493_035626</name>
</gene>
<proteinExistence type="predicted"/>
<comment type="caution">
    <text evidence="1">The sequence shown here is derived from an EMBL/GenBank/DDBJ whole genome shotgun (WGS) entry which is preliminary data.</text>
</comment>
<sequence>MPSSSLLSSFSTQLTQNTEETDIGNILWLIIATASVEKSNRNITDANRNLINRSDTLGLPFVPLCGGRSYGLDNLIQRWRYSLRLSLKEILSLVDLTAEFEWKRKLWFEIGKAQVETTLRNCSNDCLLPFFKSCVKEEFEKHILEVFGSSCIQFNLPRRGCADSGVHC</sequence>
<dbReference type="AlphaFoldDB" id="A0A9X0D2E6"/>
<organism evidence="1 2">
    <name type="scientific">Desmophyllum pertusum</name>
    <dbReference type="NCBI Taxonomy" id="174260"/>
    <lineage>
        <taxon>Eukaryota</taxon>
        <taxon>Metazoa</taxon>
        <taxon>Cnidaria</taxon>
        <taxon>Anthozoa</taxon>
        <taxon>Hexacorallia</taxon>
        <taxon>Scleractinia</taxon>
        <taxon>Caryophylliina</taxon>
        <taxon>Caryophylliidae</taxon>
        <taxon>Desmophyllum</taxon>
    </lineage>
</organism>
<dbReference type="EMBL" id="MU825927">
    <property type="protein sequence ID" value="KAJ7382349.1"/>
    <property type="molecule type" value="Genomic_DNA"/>
</dbReference>
<dbReference type="Proteomes" id="UP001163046">
    <property type="component" value="Unassembled WGS sequence"/>
</dbReference>
<name>A0A9X0D2E6_9CNID</name>
<keyword evidence="2" id="KW-1185">Reference proteome</keyword>
<evidence type="ECO:0000313" key="2">
    <source>
        <dbReference type="Proteomes" id="UP001163046"/>
    </source>
</evidence>